<evidence type="ECO:0000256" key="3">
    <source>
        <dbReference type="ARBA" id="ARBA00022840"/>
    </source>
</evidence>
<organism evidence="11 12">
    <name type="scientific">Deinandra increscens subsp. villosa</name>
    <dbReference type="NCBI Taxonomy" id="3103831"/>
    <lineage>
        <taxon>Eukaryota</taxon>
        <taxon>Viridiplantae</taxon>
        <taxon>Streptophyta</taxon>
        <taxon>Embryophyta</taxon>
        <taxon>Tracheophyta</taxon>
        <taxon>Spermatophyta</taxon>
        <taxon>Magnoliopsida</taxon>
        <taxon>eudicotyledons</taxon>
        <taxon>Gunneridae</taxon>
        <taxon>Pentapetalae</taxon>
        <taxon>asterids</taxon>
        <taxon>campanulids</taxon>
        <taxon>Asterales</taxon>
        <taxon>Asteraceae</taxon>
        <taxon>Asteroideae</taxon>
        <taxon>Heliantheae alliance</taxon>
        <taxon>Madieae</taxon>
        <taxon>Madiinae</taxon>
        <taxon>Deinandra</taxon>
    </lineage>
</organism>
<evidence type="ECO:0000313" key="11">
    <source>
        <dbReference type="EMBL" id="KAK9056692.1"/>
    </source>
</evidence>
<dbReference type="PROSITE" id="PS00411">
    <property type="entry name" value="KINESIN_MOTOR_1"/>
    <property type="match status" value="1"/>
</dbReference>
<evidence type="ECO:0000259" key="10">
    <source>
        <dbReference type="PROSITE" id="PS50067"/>
    </source>
</evidence>
<proteinExistence type="inferred from homology"/>
<dbReference type="SUPFAM" id="SSF52540">
    <property type="entry name" value="P-loop containing nucleoside triphosphate hydrolases"/>
    <property type="match status" value="1"/>
</dbReference>
<keyword evidence="5 7" id="KW-0505">Motor protein</keyword>
<feature type="compositionally biased region" description="Polar residues" evidence="9">
    <location>
        <begin position="37"/>
        <end position="54"/>
    </location>
</feature>
<evidence type="ECO:0000256" key="8">
    <source>
        <dbReference type="SAM" id="Coils"/>
    </source>
</evidence>
<evidence type="ECO:0000256" key="9">
    <source>
        <dbReference type="SAM" id="MobiDB-lite"/>
    </source>
</evidence>
<evidence type="ECO:0000256" key="5">
    <source>
        <dbReference type="ARBA" id="ARBA00023175"/>
    </source>
</evidence>
<evidence type="ECO:0000256" key="7">
    <source>
        <dbReference type="PROSITE-ProRule" id="PRU00283"/>
    </source>
</evidence>
<dbReference type="InterPro" id="IPR019821">
    <property type="entry name" value="Kinesin_motor_CS"/>
</dbReference>
<keyword evidence="1" id="KW-0493">Microtubule</keyword>
<sequence length="1867" mass="214221">MSRDSKLSRRNSGKSLKFEEIENLPVNVSLREPSVIRWSTDSHSRPPLNTIQEPPQNPSKPDYELGLKSSKIYKTPTKPKVRNPESGIPLRTPDKQGGLGRNRYGWGQDSRDEGRIGNGNTPKPCRTLSRGGSSGFPEANSAHSTPTKGVSKPAGLGVVYGGNLRPPVNGGVRTGNFTALSKGIPVAFNNCMTVNTVEVPHFDLREDPSFWMDHNVQVLIRIRPLNGMEITSQGYNRCLRQESAQCLTWVSQPETRFTFDHVACETIDQETLFKMVGQPMVENCLSGYNSCMFAYGQTGSGKTHTMLGEINDLEIKPSSNRGMTPRIFEFLFARIFAEEEIRQNERLKYTCKCSFLEIYNEQIADLLDPSSTNLQLREDVKKGVYVENLTEYEVHCVGDILKLLSQGSANRRVAATNMNRESSRSHSVFTCVIESRWEKDATSNLRFARLNLVDLAGSERQKTSGAEGERLKEAANINKSLSTLGHVIMVLVDGANARTRHVPYRDSRLTFLLQDSLGGNSKTMIIANVSPSISSAIETLNTLKFAQRAKLIQNNAVINEDASGDVVALQHQIRLLKEELAILKRQNTSRSLTFSKDENYSNASSIGDDDKVLRASCNQLKSLETSLNGALRREKSTENCIKQLEAEIEQLNCLVRQREEENRFQDFYEEGEREMLLAEVSELRDQLALVLDKNNHMNLSAEKEAAEDKQEIVSLQSELIKSQEELEKCRDNLNSCLERNKNLCREISDLNALLETQKSSPNDHTSHTVQEKDEIFRKYPEEIVGLQLDLEYLKIILEEERFIHGETEEKFSLISKTYEKSIMKEKETQQELTLLREKCEEKDRNFNSLSQEVDLLTNKIEEVLTMGNNALDDASNLIGHGKQTWVCENLQIIARKMSEKELRIDEINTCLEDAKIRGNEMESMLRSLRGAILVMSEAHQKDCMKKDEEIDKLLSELNETSSILFQMEEQRKLYEVELMDAKIDAAQQAVESCCYFDKFVEIQQNINEANLLVNKLVTGNEAMKMEISQQNQVISEKDEKLRCLEAAEKTDIENAKAHMSTVFEKLKEIYEVELIEAMKNTTQQALESCCYLNKFEEAQNKIKEADFMFNKLVNENEAMKIEINELKRKENNFMTEKDEELGCSEKLMTDLYAKDIELFMMSSKLEQVASENNDIEKDRISMNVVSEKFKEEIIISYVDLCFRDLILLEKDIETCLLQKEVKRIVQEINEKDEELRFLEEKLVTGLSAKDMELFLLSSKLEQVASENSDIEKDRISMFKVFEKFREEIIISCVDLHFKDFIALEENTETSRLEKELKLHKEENEKLVMIIKKQDHEIEECEACLESLEYKHHENLVKSLVLEAMLTENVEAALQAKRSSEEQLAETKKAMEIIEFKTAFDENNLVESLKGDLKSVTCERDDLHVEFLRAKQLYELELTEAKINAAQQAVESCCYLDKFVETQNNIKKADSIINKLEANLSAKETELCIMSFKFQQVALENNDLEKKKVSMSKVLENYKEEIIISHVDLYLKDLILLEIDADLRLHKEENFNLVVKIKKQKDEVAEIEGFFEAFECELYENVVKSLVLESWLTKIVENAKKTTEQFAYFQELYEAEVTDAKIKVQEADLVINKLVTENEAAEIEIGHQNQLIIAKEIELFITLSRLEQVATDNNDLEREKINIYSGLEKFKEEMIISYVYLHFKDLILLETDAEVDALQMVCETNKQYDGEKLKLYEKSVEELESTVALLENQVDLVKGDAESLRLKKEELEQEVQIIHQQKQLLITENETLKTENVDYKIQVIELEDEAKKLLEQRINQLAKIKEENHALKTQNDEISLKLRKAEAIVTRVKEEVANLRSSNRRNPC</sequence>
<feature type="coiled-coil region" evidence="8">
    <location>
        <begin position="1109"/>
        <end position="1136"/>
    </location>
</feature>
<dbReference type="EMBL" id="JBCNJP010000024">
    <property type="protein sequence ID" value="KAK9056692.1"/>
    <property type="molecule type" value="Genomic_DNA"/>
</dbReference>
<feature type="region of interest" description="Disordered" evidence="9">
    <location>
        <begin position="29"/>
        <end position="151"/>
    </location>
</feature>
<reference evidence="11 12" key="1">
    <citation type="submission" date="2024-04" db="EMBL/GenBank/DDBJ databases">
        <title>The reference genome of an endangered Asteraceae, Deinandra increscens subsp. villosa, native to the Central Coast of California.</title>
        <authorList>
            <person name="Guilliams M."/>
            <person name="Hasenstab-Lehman K."/>
            <person name="Meyer R."/>
            <person name="Mcevoy S."/>
        </authorList>
    </citation>
    <scope>NUCLEOTIDE SEQUENCE [LARGE SCALE GENOMIC DNA]</scope>
    <source>
        <tissue evidence="11">Leaf</tissue>
    </source>
</reference>
<feature type="binding site" evidence="7">
    <location>
        <begin position="296"/>
        <end position="303"/>
    </location>
    <ligand>
        <name>ATP</name>
        <dbReference type="ChEBI" id="CHEBI:30616"/>
    </ligand>
</feature>
<protein>
    <recommendedName>
        <fullName evidence="10">Kinesin motor domain-containing protein</fullName>
    </recommendedName>
</protein>
<keyword evidence="12" id="KW-1185">Reference proteome</keyword>
<comment type="caution">
    <text evidence="11">The sequence shown here is derived from an EMBL/GenBank/DDBJ whole genome shotgun (WGS) entry which is preliminary data.</text>
</comment>
<evidence type="ECO:0000256" key="2">
    <source>
        <dbReference type="ARBA" id="ARBA00022741"/>
    </source>
</evidence>
<dbReference type="Pfam" id="PF00225">
    <property type="entry name" value="Kinesin"/>
    <property type="match status" value="1"/>
</dbReference>
<feature type="domain" description="Kinesin motor" evidence="10">
    <location>
        <begin position="215"/>
        <end position="552"/>
    </location>
</feature>
<keyword evidence="2 7" id="KW-0547">Nucleotide-binding</keyword>
<feature type="coiled-coil region" evidence="8">
    <location>
        <begin position="559"/>
        <end position="586"/>
    </location>
</feature>
<dbReference type="PROSITE" id="PS50067">
    <property type="entry name" value="KINESIN_MOTOR_2"/>
    <property type="match status" value="1"/>
</dbReference>
<feature type="coiled-coil region" evidence="8">
    <location>
        <begin position="1458"/>
        <end position="1520"/>
    </location>
</feature>
<dbReference type="GO" id="GO:0005524">
    <property type="term" value="F:ATP binding"/>
    <property type="evidence" value="ECO:0007669"/>
    <property type="project" value="UniProtKB-UniRule"/>
</dbReference>
<gene>
    <name evidence="11" type="ORF">SSX86_024054</name>
</gene>
<dbReference type="GO" id="GO:0005874">
    <property type="term" value="C:microtubule"/>
    <property type="evidence" value="ECO:0007669"/>
    <property type="project" value="UniProtKB-KW"/>
</dbReference>
<comment type="similarity">
    <text evidence="6">Belongs to the TRAFAC class myosin-kinesin ATPase superfamily. Kinesin family. KIN-12 subfamily.</text>
</comment>
<dbReference type="PANTHER" id="PTHR37739:SF8">
    <property type="entry name" value="KINESIN-LIKE PROTEIN KIN-12D"/>
    <property type="match status" value="1"/>
</dbReference>
<name>A0AAP0CMP9_9ASTR</name>
<dbReference type="GO" id="GO:0008017">
    <property type="term" value="F:microtubule binding"/>
    <property type="evidence" value="ECO:0007669"/>
    <property type="project" value="InterPro"/>
</dbReference>
<dbReference type="PANTHER" id="PTHR37739">
    <property type="entry name" value="KINESIN-LIKE PROTEIN KIN-12D"/>
    <property type="match status" value="1"/>
</dbReference>
<dbReference type="InterPro" id="IPR027417">
    <property type="entry name" value="P-loop_NTPase"/>
</dbReference>
<feature type="coiled-coil region" evidence="8">
    <location>
        <begin position="825"/>
        <end position="859"/>
    </location>
</feature>
<evidence type="ECO:0000256" key="4">
    <source>
        <dbReference type="ARBA" id="ARBA00023054"/>
    </source>
</evidence>
<evidence type="ECO:0000313" key="12">
    <source>
        <dbReference type="Proteomes" id="UP001408789"/>
    </source>
</evidence>
<dbReference type="FunFam" id="3.40.850.10:FF:000033">
    <property type="entry name" value="Kinesin-like protein KIN-12E"/>
    <property type="match status" value="1"/>
</dbReference>
<dbReference type="PRINTS" id="PR00380">
    <property type="entry name" value="KINESINHEAVY"/>
</dbReference>
<dbReference type="GO" id="GO:0003777">
    <property type="term" value="F:microtubule motor activity"/>
    <property type="evidence" value="ECO:0007669"/>
    <property type="project" value="InterPro"/>
</dbReference>
<keyword evidence="4 8" id="KW-0175">Coiled coil</keyword>
<dbReference type="Gene3D" id="3.40.850.10">
    <property type="entry name" value="Kinesin motor domain"/>
    <property type="match status" value="1"/>
</dbReference>
<dbReference type="GO" id="GO:0007018">
    <property type="term" value="P:microtubule-based movement"/>
    <property type="evidence" value="ECO:0007669"/>
    <property type="project" value="InterPro"/>
</dbReference>
<dbReference type="InterPro" id="IPR044986">
    <property type="entry name" value="KIF15/KIN-12"/>
</dbReference>
<dbReference type="Proteomes" id="UP001408789">
    <property type="component" value="Unassembled WGS sequence"/>
</dbReference>
<accession>A0AAP0CMP9</accession>
<feature type="coiled-coil region" evidence="8">
    <location>
        <begin position="627"/>
        <end position="746"/>
    </location>
</feature>
<evidence type="ECO:0000256" key="6">
    <source>
        <dbReference type="ARBA" id="ARBA00034488"/>
    </source>
</evidence>
<evidence type="ECO:0000256" key="1">
    <source>
        <dbReference type="ARBA" id="ARBA00022701"/>
    </source>
</evidence>
<dbReference type="InterPro" id="IPR001752">
    <property type="entry name" value="Kinesin_motor_dom"/>
</dbReference>
<keyword evidence="3 7" id="KW-0067">ATP-binding</keyword>
<dbReference type="InterPro" id="IPR036961">
    <property type="entry name" value="Kinesin_motor_dom_sf"/>
</dbReference>
<feature type="coiled-coil region" evidence="8">
    <location>
        <begin position="1732"/>
        <end position="1861"/>
    </location>
</feature>
<dbReference type="SMART" id="SM00129">
    <property type="entry name" value="KISc"/>
    <property type="match status" value="1"/>
</dbReference>